<evidence type="ECO:0000313" key="9">
    <source>
        <dbReference type="Proteomes" id="UP000563820"/>
    </source>
</evidence>
<proteinExistence type="predicted"/>
<reference evidence="5" key="2">
    <citation type="submission" date="2020-06" db="EMBL/GenBank/DDBJ databases">
        <authorList>
            <person name="Wang Y."/>
        </authorList>
    </citation>
    <scope>NUCLEOTIDE SEQUENCE</scope>
    <source>
        <strain evidence="3">C4</strain>
        <strain evidence="4">L15a</strain>
        <strain evidence="6">L19a</strain>
        <strain evidence="2">T1L11</strain>
        <strain evidence="5">T3L1</strain>
    </source>
</reference>
<keyword evidence="1" id="KW-0472">Membrane</keyword>
<evidence type="ECO:0000313" key="4">
    <source>
        <dbReference type="EMBL" id="NWJ57390.1"/>
    </source>
</evidence>
<evidence type="ECO:0000313" key="10">
    <source>
        <dbReference type="Proteomes" id="UP000568446"/>
    </source>
</evidence>
<comment type="caution">
    <text evidence="5">The sequence shown here is derived from an EMBL/GenBank/DDBJ whole genome shotgun (WGS) entry which is preliminary data.</text>
</comment>
<dbReference type="Proteomes" id="UP000568446">
    <property type="component" value="Unassembled WGS sequence"/>
</dbReference>
<dbReference type="EMBL" id="JACATK010000003">
    <property type="protein sequence ID" value="NWJ29549.1"/>
    <property type="molecule type" value="Genomic_DNA"/>
</dbReference>
<reference evidence="7 8" key="1">
    <citation type="journal article" date="2019" name="Environ. Microbiol.">
        <title>Genomics insights into ecotype formation of ammonia-oxidizing archaea in the deep ocean.</title>
        <authorList>
            <person name="Wang Y."/>
            <person name="Huang J.M."/>
            <person name="Cui G.J."/>
            <person name="Nunoura T."/>
            <person name="Takaki Y."/>
            <person name="Li W.L."/>
            <person name="Li J."/>
            <person name="Gao Z.M."/>
            <person name="Takai K."/>
            <person name="Zhang A.Q."/>
            <person name="Stepanauskas R."/>
        </authorList>
    </citation>
    <scope>NUCLEOTIDE SEQUENCE [LARGE SCALE GENOMIC DNA]</scope>
    <source>
        <strain evidence="3 10">C4</strain>
        <strain evidence="4 11">L15a</strain>
        <strain evidence="6 8">L19a</strain>
        <strain evidence="2 9">T1L11</strain>
        <strain evidence="5 7">T3L1</strain>
    </source>
</reference>
<sequence length="101" mass="11885">MIAALIIPIVLVAIVGIVGYLIYRFAINDFLCNRTVNGTLREFNIKKTQFQIIKEYYAIKGEEISEKDILRLQKRYRQHEPDKFLSMYDTIRDKSDPSKKN</sequence>
<evidence type="ECO:0000313" key="6">
    <source>
        <dbReference type="EMBL" id="NWK14219.1"/>
    </source>
</evidence>
<keyword evidence="1" id="KW-1133">Transmembrane helix</keyword>
<dbReference type="EMBL" id="JACATG010000010">
    <property type="protein sequence ID" value="NWK14219.1"/>
    <property type="molecule type" value="Genomic_DNA"/>
</dbReference>
<feature type="transmembrane region" description="Helical" evidence="1">
    <location>
        <begin position="6"/>
        <end position="26"/>
    </location>
</feature>
<dbReference type="EMBL" id="JACATC010000003">
    <property type="protein sequence ID" value="NWJ83749.1"/>
    <property type="molecule type" value="Genomic_DNA"/>
</dbReference>
<evidence type="ECO:0000256" key="1">
    <source>
        <dbReference type="SAM" id="Phobius"/>
    </source>
</evidence>
<evidence type="ECO:0000313" key="3">
    <source>
        <dbReference type="EMBL" id="NWJ29549.1"/>
    </source>
</evidence>
<dbReference type="AlphaFoldDB" id="A0A7K4N7E1"/>
<name>A0A7K4N7E1_9ARCH</name>
<evidence type="ECO:0000313" key="11">
    <source>
        <dbReference type="Proteomes" id="UP000575480"/>
    </source>
</evidence>
<organism evidence="5 7">
    <name type="scientific">Marine Group I thaumarchaeote</name>
    <dbReference type="NCBI Taxonomy" id="2511932"/>
    <lineage>
        <taxon>Archaea</taxon>
        <taxon>Nitrososphaerota</taxon>
        <taxon>Marine Group I</taxon>
    </lineage>
</organism>
<dbReference type="Proteomes" id="UP000563820">
    <property type="component" value="Unassembled WGS sequence"/>
</dbReference>
<dbReference type="Proteomes" id="UP000520052">
    <property type="component" value="Unassembled WGS sequence"/>
</dbReference>
<dbReference type="Proteomes" id="UP000575480">
    <property type="component" value="Unassembled WGS sequence"/>
</dbReference>
<evidence type="ECO:0000313" key="8">
    <source>
        <dbReference type="Proteomes" id="UP000535457"/>
    </source>
</evidence>
<protein>
    <submittedName>
        <fullName evidence="5">Uncharacterized protein</fullName>
    </submittedName>
</protein>
<evidence type="ECO:0000313" key="7">
    <source>
        <dbReference type="Proteomes" id="UP000520052"/>
    </source>
</evidence>
<gene>
    <name evidence="2" type="ORF">HX848_05790</name>
    <name evidence="3" type="ORF">HX850_01320</name>
    <name evidence="6" type="ORF">HX853_06260</name>
    <name evidence="5" type="ORF">HX854_03325</name>
    <name evidence="4" type="ORF">HX858_06530</name>
</gene>
<dbReference type="EMBL" id="JACATE010000008">
    <property type="protein sequence ID" value="NWJ28877.1"/>
    <property type="molecule type" value="Genomic_DNA"/>
</dbReference>
<keyword evidence="1" id="KW-0812">Transmembrane</keyword>
<accession>A0A7K4N7E1</accession>
<evidence type="ECO:0000313" key="2">
    <source>
        <dbReference type="EMBL" id="NWJ28877.1"/>
    </source>
</evidence>
<evidence type="ECO:0000313" key="5">
    <source>
        <dbReference type="EMBL" id="NWJ83749.1"/>
    </source>
</evidence>
<dbReference type="EMBL" id="JACATH010000006">
    <property type="protein sequence ID" value="NWJ57390.1"/>
    <property type="molecule type" value="Genomic_DNA"/>
</dbReference>
<dbReference type="Proteomes" id="UP000535457">
    <property type="component" value="Unassembled WGS sequence"/>
</dbReference>